<gene>
    <name evidence="1" type="ORF">VK792_03050</name>
</gene>
<evidence type="ECO:0000313" key="1">
    <source>
        <dbReference type="EMBL" id="MEC3860249.1"/>
    </source>
</evidence>
<comment type="caution">
    <text evidence="1">The sequence shown here is derived from an EMBL/GenBank/DDBJ whole genome shotgun (WGS) entry which is preliminary data.</text>
</comment>
<dbReference type="Gene3D" id="3.30.70.1520">
    <property type="entry name" value="Heterotetrameric sarcosine oxidase"/>
    <property type="match status" value="1"/>
</dbReference>
<sequence>MVELKAKSPCQGRKPVTHGSVTLSEVPVTTITALLPYRGKTAELSAALQDAHGLALPGPNSLTRAGNVTCLWTGLDQAMLIGAEPADALCAHAAVVDQSDGWTVVTLTGAAGVDVLARLIPVDLRTKAFPEGTAMRTQVGHMTASVARLSGDTVQIMVFRSMAGTLWHELETALSGVAARTGA</sequence>
<dbReference type="EMBL" id="JAYLLH010000003">
    <property type="protein sequence ID" value="MEC3860249.1"/>
    <property type="molecule type" value="Genomic_DNA"/>
</dbReference>
<dbReference type="SUPFAM" id="SSF103025">
    <property type="entry name" value="Folate-binding domain"/>
    <property type="match status" value="1"/>
</dbReference>
<protein>
    <submittedName>
        <fullName evidence="1">Sarcosine oxidase subunit gamma family protein</fullName>
    </submittedName>
</protein>
<dbReference type="RefSeq" id="WP_326295876.1">
    <property type="nucleotide sequence ID" value="NZ_JAYLLH010000003.1"/>
</dbReference>
<dbReference type="Proteomes" id="UP001348149">
    <property type="component" value="Unassembled WGS sequence"/>
</dbReference>
<dbReference type="Pfam" id="PF04268">
    <property type="entry name" value="SoxG"/>
    <property type="match status" value="1"/>
</dbReference>
<reference evidence="1 2" key="1">
    <citation type="submission" date="2024-01" db="EMBL/GenBank/DDBJ databases">
        <title>Mesobacterium rodlantinim sp. nov., isolated from shallow sea hydrothermal systems off Kueishantao Island.</title>
        <authorList>
            <person name="Su Z."/>
            <person name="Tang K."/>
        </authorList>
    </citation>
    <scope>NUCLEOTIDE SEQUENCE [LARGE SCALE GENOMIC DNA]</scope>
    <source>
        <strain evidence="1 2">TK19101</strain>
    </source>
</reference>
<accession>A0ABU6HCQ4</accession>
<dbReference type="InterPro" id="IPR027266">
    <property type="entry name" value="TrmE/GcvT-like"/>
</dbReference>
<name>A0ABU6HCQ4_9RHOB</name>
<dbReference type="Gene3D" id="3.30.1360.120">
    <property type="entry name" value="Probable tRNA modification gtpase trme, domain 1"/>
    <property type="match status" value="1"/>
</dbReference>
<keyword evidence="2" id="KW-1185">Reference proteome</keyword>
<dbReference type="InterPro" id="IPR007375">
    <property type="entry name" value="SoxG"/>
</dbReference>
<evidence type="ECO:0000313" key="2">
    <source>
        <dbReference type="Proteomes" id="UP001348149"/>
    </source>
</evidence>
<organism evidence="1 2">
    <name type="scientific">Mesobacterium hydrothermale</name>
    <dbReference type="NCBI Taxonomy" id="3111907"/>
    <lineage>
        <taxon>Bacteria</taxon>
        <taxon>Pseudomonadati</taxon>
        <taxon>Pseudomonadota</taxon>
        <taxon>Alphaproteobacteria</taxon>
        <taxon>Rhodobacterales</taxon>
        <taxon>Roseobacteraceae</taxon>
        <taxon>Mesobacterium</taxon>
    </lineage>
</organism>
<proteinExistence type="predicted"/>